<keyword evidence="2" id="KW-1185">Reference proteome</keyword>
<dbReference type="Proteomes" id="UP001603857">
    <property type="component" value="Unassembled WGS sequence"/>
</dbReference>
<proteinExistence type="predicted"/>
<dbReference type="AlphaFoldDB" id="A0ABD1MD11"/>
<gene>
    <name evidence="1" type="ORF">Fmac_014850</name>
</gene>
<sequence length="94" mass="11062">MPLKTIIRRRLLSLLRPWLREEPNLDLQLGFVRSLAVLTNLRFDVSVLNNLVDAPAFLFFKDLTIERLTLRFSTWFPPAFTIELHGLHILQSFE</sequence>
<organism evidence="1 2">
    <name type="scientific">Flemingia macrophylla</name>
    <dbReference type="NCBI Taxonomy" id="520843"/>
    <lineage>
        <taxon>Eukaryota</taxon>
        <taxon>Viridiplantae</taxon>
        <taxon>Streptophyta</taxon>
        <taxon>Embryophyta</taxon>
        <taxon>Tracheophyta</taxon>
        <taxon>Spermatophyta</taxon>
        <taxon>Magnoliopsida</taxon>
        <taxon>eudicotyledons</taxon>
        <taxon>Gunneridae</taxon>
        <taxon>Pentapetalae</taxon>
        <taxon>rosids</taxon>
        <taxon>fabids</taxon>
        <taxon>Fabales</taxon>
        <taxon>Fabaceae</taxon>
        <taxon>Papilionoideae</taxon>
        <taxon>50 kb inversion clade</taxon>
        <taxon>NPAAA clade</taxon>
        <taxon>indigoferoid/millettioid clade</taxon>
        <taxon>Phaseoleae</taxon>
        <taxon>Flemingia</taxon>
    </lineage>
</organism>
<dbReference type="EMBL" id="JBGMDY010000005">
    <property type="protein sequence ID" value="KAL2333637.1"/>
    <property type="molecule type" value="Genomic_DNA"/>
</dbReference>
<comment type="caution">
    <text evidence="1">The sequence shown here is derived from an EMBL/GenBank/DDBJ whole genome shotgun (WGS) entry which is preliminary data.</text>
</comment>
<reference evidence="1 2" key="1">
    <citation type="submission" date="2024-08" db="EMBL/GenBank/DDBJ databases">
        <title>Insights into the chromosomal genome structure of Flemingia macrophylla.</title>
        <authorList>
            <person name="Ding Y."/>
            <person name="Zhao Y."/>
            <person name="Bi W."/>
            <person name="Wu M."/>
            <person name="Zhao G."/>
            <person name="Gong Y."/>
            <person name="Li W."/>
            <person name="Zhang P."/>
        </authorList>
    </citation>
    <scope>NUCLEOTIDE SEQUENCE [LARGE SCALE GENOMIC DNA]</scope>
    <source>
        <strain evidence="1">DYQJB</strain>
        <tissue evidence="1">Leaf</tissue>
    </source>
</reference>
<accession>A0ABD1MD11</accession>
<protein>
    <submittedName>
        <fullName evidence="1">Uncharacterized protein</fullName>
    </submittedName>
</protein>
<evidence type="ECO:0000313" key="1">
    <source>
        <dbReference type="EMBL" id="KAL2333637.1"/>
    </source>
</evidence>
<evidence type="ECO:0000313" key="2">
    <source>
        <dbReference type="Proteomes" id="UP001603857"/>
    </source>
</evidence>
<name>A0ABD1MD11_9FABA</name>